<dbReference type="PRINTS" id="PR01217">
    <property type="entry name" value="PRICHEXTENSN"/>
</dbReference>
<keyword evidence="9" id="KW-1133">Transmembrane helix</keyword>
<dbReference type="PROSITE" id="PS00107">
    <property type="entry name" value="PROTEIN_KINASE_ATP"/>
    <property type="match status" value="1"/>
</dbReference>
<feature type="region of interest" description="Disordered" evidence="8">
    <location>
        <begin position="268"/>
        <end position="401"/>
    </location>
</feature>
<dbReference type="PANTHER" id="PTHR43289:SF6">
    <property type="entry name" value="SERINE_THREONINE-PROTEIN KINASE NEKL-3"/>
    <property type="match status" value="1"/>
</dbReference>
<feature type="compositionally biased region" description="Low complexity" evidence="8">
    <location>
        <begin position="385"/>
        <end position="396"/>
    </location>
</feature>
<dbReference type="PANTHER" id="PTHR43289">
    <property type="entry name" value="MITOGEN-ACTIVATED PROTEIN KINASE KINASE KINASE 20-RELATED"/>
    <property type="match status" value="1"/>
</dbReference>
<organism evidence="11 12">
    <name type="scientific">Mycobacterium kubicae</name>
    <dbReference type="NCBI Taxonomy" id="120959"/>
    <lineage>
        <taxon>Bacteria</taxon>
        <taxon>Bacillati</taxon>
        <taxon>Actinomycetota</taxon>
        <taxon>Actinomycetes</taxon>
        <taxon>Mycobacteriales</taxon>
        <taxon>Mycobacteriaceae</taxon>
        <taxon>Mycobacterium</taxon>
        <taxon>Mycobacterium simiae complex</taxon>
    </lineage>
</organism>
<dbReference type="InterPro" id="IPR008271">
    <property type="entry name" value="Ser/Thr_kinase_AS"/>
</dbReference>
<dbReference type="Pfam" id="PF00069">
    <property type="entry name" value="Pkinase"/>
    <property type="match status" value="1"/>
</dbReference>
<keyword evidence="4 7" id="KW-0547">Nucleotide-binding</keyword>
<evidence type="ECO:0000256" key="8">
    <source>
        <dbReference type="SAM" id="MobiDB-lite"/>
    </source>
</evidence>
<dbReference type="RefSeq" id="WP_205880189.1">
    <property type="nucleotide sequence ID" value="NZ_BLKU01000005.1"/>
</dbReference>
<name>A0ABQ1BR65_9MYCO</name>
<gene>
    <name evidence="11" type="ORF">MKUB_36810</name>
</gene>
<feature type="region of interest" description="Disordered" evidence="8">
    <location>
        <begin position="431"/>
        <end position="458"/>
    </location>
</feature>
<evidence type="ECO:0000256" key="1">
    <source>
        <dbReference type="ARBA" id="ARBA00012513"/>
    </source>
</evidence>
<dbReference type="Gene3D" id="1.10.510.10">
    <property type="entry name" value="Transferase(Phosphotransferase) domain 1"/>
    <property type="match status" value="1"/>
</dbReference>
<keyword evidence="6 7" id="KW-0067">ATP-binding</keyword>
<evidence type="ECO:0000313" key="11">
    <source>
        <dbReference type="EMBL" id="GFG66191.1"/>
    </source>
</evidence>
<feature type="binding site" evidence="7">
    <location>
        <position position="38"/>
    </location>
    <ligand>
        <name>ATP</name>
        <dbReference type="ChEBI" id="CHEBI:30616"/>
    </ligand>
</feature>
<evidence type="ECO:0000313" key="12">
    <source>
        <dbReference type="Proteomes" id="UP000465306"/>
    </source>
</evidence>
<evidence type="ECO:0000256" key="5">
    <source>
        <dbReference type="ARBA" id="ARBA00022777"/>
    </source>
</evidence>
<feature type="region of interest" description="Disordered" evidence="8">
    <location>
        <begin position="209"/>
        <end position="232"/>
    </location>
</feature>
<dbReference type="InterPro" id="IPR017441">
    <property type="entry name" value="Protein_kinase_ATP_BS"/>
</dbReference>
<evidence type="ECO:0000256" key="9">
    <source>
        <dbReference type="SAM" id="Phobius"/>
    </source>
</evidence>
<dbReference type="CDD" id="cd14014">
    <property type="entry name" value="STKc_PknB_like"/>
    <property type="match status" value="1"/>
</dbReference>
<dbReference type="PROSITE" id="PS00108">
    <property type="entry name" value="PROTEIN_KINASE_ST"/>
    <property type="match status" value="1"/>
</dbReference>
<dbReference type="InterPro" id="IPR011009">
    <property type="entry name" value="Kinase-like_dom_sf"/>
</dbReference>
<reference evidence="11 12" key="1">
    <citation type="journal article" date="2019" name="Emerg. Microbes Infect.">
        <title>Comprehensive subspecies identification of 175 nontuberculous mycobacteria species based on 7547 genomic profiles.</title>
        <authorList>
            <person name="Matsumoto Y."/>
            <person name="Kinjo T."/>
            <person name="Motooka D."/>
            <person name="Nabeya D."/>
            <person name="Jung N."/>
            <person name="Uechi K."/>
            <person name="Horii T."/>
            <person name="Iida T."/>
            <person name="Fujita J."/>
            <person name="Nakamura S."/>
        </authorList>
    </citation>
    <scope>NUCLEOTIDE SEQUENCE [LARGE SCALE GENOMIC DNA]</scope>
    <source>
        <strain evidence="11 12">JCM 13573</strain>
    </source>
</reference>
<evidence type="ECO:0000256" key="6">
    <source>
        <dbReference type="ARBA" id="ARBA00022840"/>
    </source>
</evidence>
<dbReference type="EMBL" id="BLKU01000005">
    <property type="protein sequence ID" value="GFG66191.1"/>
    <property type="molecule type" value="Genomic_DNA"/>
</dbReference>
<keyword evidence="3" id="KW-0808">Transferase</keyword>
<dbReference type="Proteomes" id="UP000465306">
    <property type="component" value="Unassembled WGS sequence"/>
</dbReference>
<feature type="transmembrane region" description="Helical" evidence="9">
    <location>
        <begin position="405"/>
        <end position="427"/>
    </location>
</feature>
<sequence>MEGTPFGRYRLIALLGRGGMGEVWRAYDTETQRVVAVKVLPANLANDPVFEQRFRREALAAAGLNEPHVVPIHNFGEIDGRLYVDMRLVHGRDLGAIIADGPLDPERTVKIIEQVASALRAAHRIGLVHRDVKPSNILVTEDDFAYLIDFGIARAAGSSRMTGTGNVIGTWAYMAPERLTTGQTDPRGDTYALGCVFYECLTGNQPFPGDSLEQQIGGHLSLPPPRPSAHRRGVPREFDTVVATAMAKNPAQRYATVTQMAAAARDAITGTRPIPVRRPQPAQRNTGWGPRQAPPSPPPPPPSGPPTPGPPPQPVASPPPQPRPLAAKPVPSSTDPTMRQPSVDATQHAPNTDPTVMRPNTDPNLFAASSEARGQAPWPAPPAPRQDAPAPRQDAPPAKPKRRRLAVMLLSGAAVLTVIGVVAAVLLTGGGGGDASHQPSTTEPNAAPDNSGPFTGEYTADFGPKLSLAGQEVPNSEPPDKETWVFRSSCGSNGCVATASRQSGRYNHTPNLILDDVRGRWIAVILEGGKCNDKSIEKWNYVWLQPRADGSMDGEWITDSLACYSKRKVTFTRTGDANVASLGNPADQPTRVVSPAQGLHGFYHQVTTYSGPGAPKPQEGDYNVDTICLRTGDRCLSRFVRNGTSGTQLLQFANNEWTRDDEYDAACPAGGTSHVKINGTFPLPEPPHDPIAVLTGSGFKDETGSSCKGGNYEMKFTRSGG</sequence>
<dbReference type="PROSITE" id="PS50011">
    <property type="entry name" value="PROTEIN_KINASE_DOM"/>
    <property type="match status" value="1"/>
</dbReference>
<evidence type="ECO:0000259" key="10">
    <source>
        <dbReference type="PROSITE" id="PS50011"/>
    </source>
</evidence>
<evidence type="ECO:0000256" key="4">
    <source>
        <dbReference type="ARBA" id="ARBA00022741"/>
    </source>
</evidence>
<keyword evidence="12" id="KW-1185">Reference proteome</keyword>
<keyword evidence="5" id="KW-0418">Kinase</keyword>
<keyword evidence="9" id="KW-0472">Membrane</keyword>
<dbReference type="SMART" id="SM00220">
    <property type="entry name" value="S_TKc"/>
    <property type="match status" value="1"/>
</dbReference>
<accession>A0ABQ1BR65</accession>
<evidence type="ECO:0000256" key="3">
    <source>
        <dbReference type="ARBA" id="ARBA00022679"/>
    </source>
</evidence>
<keyword evidence="2" id="KW-0723">Serine/threonine-protein kinase</keyword>
<feature type="compositionally biased region" description="Polar residues" evidence="8">
    <location>
        <begin position="332"/>
        <end position="354"/>
    </location>
</feature>
<protein>
    <recommendedName>
        <fullName evidence="1">non-specific serine/threonine protein kinase</fullName>
        <ecNumber evidence="1">2.7.11.1</ecNumber>
    </recommendedName>
</protein>
<comment type="caution">
    <text evidence="11">The sequence shown here is derived from an EMBL/GenBank/DDBJ whole genome shotgun (WGS) entry which is preliminary data.</text>
</comment>
<dbReference type="InterPro" id="IPR000719">
    <property type="entry name" value="Prot_kinase_dom"/>
</dbReference>
<feature type="domain" description="Protein kinase" evidence="10">
    <location>
        <begin position="9"/>
        <end position="268"/>
    </location>
</feature>
<evidence type="ECO:0000256" key="7">
    <source>
        <dbReference type="PROSITE-ProRule" id="PRU10141"/>
    </source>
</evidence>
<dbReference type="EC" id="2.7.11.1" evidence="1"/>
<dbReference type="SUPFAM" id="SSF56112">
    <property type="entry name" value="Protein kinase-like (PK-like)"/>
    <property type="match status" value="1"/>
</dbReference>
<proteinExistence type="predicted"/>
<dbReference type="Gene3D" id="3.30.200.20">
    <property type="entry name" value="Phosphorylase Kinase, domain 1"/>
    <property type="match status" value="1"/>
</dbReference>
<evidence type="ECO:0000256" key="2">
    <source>
        <dbReference type="ARBA" id="ARBA00022527"/>
    </source>
</evidence>
<keyword evidence="9" id="KW-0812">Transmembrane</keyword>
<feature type="compositionally biased region" description="Pro residues" evidence="8">
    <location>
        <begin position="292"/>
        <end position="323"/>
    </location>
</feature>